<evidence type="ECO:0000313" key="4">
    <source>
        <dbReference type="Proteomes" id="UP000182882"/>
    </source>
</evidence>
<dbReference type="Proteomes" id="UP000182882">
    <property type="component" value="Unassembled WGS sequence"/>
</dbReference>
<evidence type="ECO:0000313" key="2">
    <source>
        <dbReference type="EMBL" id="SEQ46648.1"/>
    </source>
</evidence>
<name>A0A0S3AF38_9PROT</name>
<evidence type="ECO:0000313" key="1">
    <source>
        <dbReference type="EMBL" id="SDT84565.1"/>
    </source>
</evidence>
<dbReference type="EMBL" id="FOFX01000058">
    <property type="protein sequence ID" value="SEQ46648.1"/>
    <property type="molecule type" value="Genomic_DNA"/>
</dbReference>
<accession>A0A0S3AF38</accession>
<reference evidence="4" key="1">
    <citation type="submission" date="2016-10" db="EMBL/GenBank/DDBJ databases">
        <authorList>
            <person name="Varghese N."/>
            <person name="Submissions S."/>
        </authorList>
    </citation>
    <scope>NUCLEOTIDE SEQUENCE [LARGE SCALE GENOMIC DNA]</scope>
    <source>
        <strain evidence="4">Nm10</strain>
    </source>
</reference>
<protein>
    <submittedName>
        <fullName evidence="1">Uncharacterized protein</fullName>
    </submittedName>
</protein>
<sequence>MIITIMQFGPELIGMSCVSRKSGKMMNLPLASSLAVLVVVASCYAKVITFKVDAFSVSIAPFRSARRNK</sequence>
<dbReference type="Proteomes" id="UP000181998">
    <property type="component" value="Unassembled WGS sequence"/>
</dbReference>
<evidence type="ECO:0000313" key="3">
    <source>
        <dbReference type="Proteomes" id="UP000181998"/>
    </source>
</evidence>
<gene>
    <name evidence="1" type="ORF">SAMN05216406_10216</name>
    <name evidence="2" type="ORF">SAMN05421510_10586</name>
</gene>
<reference evidence="1 3" key="2">
    <citation type="submission" date="2016-10" db="EMBL/GenBank/DDBJ databases">
        <authorList>
            <person name="de Groot N.N."/>
        </authorList>
    </citation>
    <scope>NUCLEOTIDE SEQUENCE [LARGE SCALE GENOMIC DNA]</scope>
    <source>
        <strain evidence="1">Nm10</strain>
        <strain evidence="2 3">Nm9</strain>
    </source>
</reference>
<dbReference type="AlphaFoldDB" id="A0A0S3AF38"/>
<dbReference type="EMBL" id="FNLN01000002">
    <property type="protein sequence ID" value="SDT84565.1"/>
    <property type="molecule type" value="Genomic_DNA"/>
</dbReference>
<proteinExistence type="predicted"/>
<keyword evidence="4" id="KW-1185">Reference proteome</keyword>
<organism evidence="1 4">
    <name type="scientific">Nitrosomonas ureae</name>
    <dbReference type="NCBI Taxonomy" id="44577"/>
    <lineage>
        <taxon>Bacteria</taxon>
        <taxon>Pseudomonadati</taxon>
        <taxon>Pseudomonadota</taxon>
        <taxon>Betaproteobacteria</taxon>
        <taxon>Nitrosomonadales</taxon>
        <taxon>Nitrosomonadaceae</taxon>
        <taxon>Nitrosomonas</taxon>
    </lineage>
</organism>
<dbReference type="RefSeq" id="WP_062557501.1">
    <property type="nucleotide sequence ID" value="NZ_CP013341.1"/>
</dbReference>
<dbReference type="KEGG" id="nur:ATY38_00150"/>